<proteinExistence type="inferred from homology"/>
<dbReference type="InterPro" id="IPR020081">
    <property type="entry name" value="SsrA-bd_prot_CS"/>
</dbReference>
<dbReference type="CDD" id="cd09294">
    <property type="entry name" value="SmpB"/>
    <property type="match status" value="1"/>
</dbReference>
<reference evidence="4 5" key="1">
    <citation type="submission" date="2019-02" db="EMBL/GenBank/DDBJ databases">
        <title>Deep-cultivation of Planctomycetes and their phenomic and genomic characterization uncovers novel biology.</title>
        <authorList>
            <person name="Wiegand S."/>
            <person name="Jogler M."/>
            <person name="Boedeker C."/>
            <person name="Pinto D."/>
            <person name="Vollmers J."/>
            <person name="Rivas-Marin E."/>
            <person name="Kohn T."/>
            <person name="Peeters S.H."/>
            <person name="Heuer A."/>
            <person name="Rast P."/>
            <person name="Oberbeckmann S."/>
            <person name="Bunk B."/>
            <person name="Jeske O."/>
            <person name="Meyerdierks A."/>
            <person name="Storesund J.E."/>
            <person name="Kallscheuer N."/>
            <person name="Luecker S."/>
            <person name="Lage O.M."/>
            <person name="Pohl T."/>
            <person name="Merkel B.J."/>
            <person name="Hornburger P."/>
            <person name="Mueller R.-W."/>
            <person name="Bruemmer F."/>
            <person name="Labrenz M."/>
            <person name="Spormann A.M."/>
            <person name="Op den Camp H."/>
            <person name="Overmann J."/>
            <person name="Amann R."/>
            <person name="Jetten M.S.M."/>
            <person name="Mascher T."/>
            <person name="Medema M.H."/>
            <person name="Devos D.P."/>
            <person name="Kaster A.-K."/>
            <person name="Ovreas L."/>
            <person name="Rohde M."/>
            <person name="Galperin M.Y."/>
            <person name="Jogler C."/>
        </authorList>
    </citation>
    <scope>NUCLEOTIDE SEQUENCE [LARGE SCALE GENOMIC DNA]</scope>
    <source>
        <strain evidence="4 5">Pla110</strain>
    </source>
</reference>
<keyword evidence="5" id="KW-1185">Reference proteome</keyword>
<comment type="function">
    <text evidence="3">Required for rescue of stalled ribosomes mediated by trans-translation. Binds to transfer-messenger RNA (tmRNA), required for stable association of tmRNA with ribosomes. tmRNA and SmpB together mimic tRNA shape, replacing the anticodon stem-loop with SmpB. tmRNA is encoded by the ssrA gene; the 2 termini fold to resemble tRNA(Ala) and it encodes a 'tag peptide', a short internal open reading frame. During trans-translation Ala-aminoacylated tmRNA acts like a tRNA, entering the A-site of stalled ribosomes, displacing the stalled mRNA. The ribosome then switches to translate the ORF on the tmRNA; the nascent peptide is terminated with the 'tag peptide' encoded by the tmRNA and targeted for degradation. The ribosome is freed to recommence translation, which seems to be the essential function of trans-translation.</text>
</comment>
<dbReference type="RefSeq" id="WP_144995580.1">
    <property type="nucleotide sequence ID" value="NZ_CP036281.1"/>
</dbReference>
<evidence type="ECO:0000256" key="2">
    <source>
        <dbReference type="ARBA" id="ARBA00022884"/>
    </source>
</evidence>
<evidence type="ECO:0000313" key="4">
    <source>
        <dbReference type="EMBL" id="QDU80300.1"/>
    </source>
</evidence>
<dbReference type="GO" id="GO:0005829">
    <property type="term" value="C:cytosol"/>
    <property type="evidence" value="ECO:0007669"/>
    <property type="project" value="TreeGrafter"/>
</dbReference>
<keyword evidence="2 3" id="KW-0694">RNA-binding</keyword>
<dbReference type="Pfam" id="PF01668">
    <property type="entry name" value="SmpB"/>
    <property type="match status" value="1"/>
</dbReference>
<evidence type="ECO:0000256" key="3">
    <source>
        <dbReference type="HAMAP-Rule" id="MF_00023"/>
    </source>
</evidence>
<dbReference type="PROSITE" id="PS01317">
    <property type="entry name" value="SSRP"/>
    <property type="match status" value="1"/>
</dbReference>
<gene>
    <name evidence="3 4" type="primary">smpB</name>
    <name evidence="4" type="ORF">Pla110_20270</name>
</gene>
<dbReference type="SUPFAM" id="SSF74982">
    <property type="entry name" value="Small protein B (SmpB)"/>
    <property type="match status" value="1"/>
</dbReference>
<sequence>MAKSKTKKKQKKGEDPNSRVVCRNRRARHDYDIIDTLECGVELRGSEVKSIRNSKISIEESFARVENNEVWLLNADIAEYPQATVMNHMPRRPRKLLLKKREIDKFAETAQHDGLTLVPLQVHFTRGLVKVLLAIGKGRKEHDKRDKLKTLADKREIRNAMRH</sequence>
<dbReference type="HAMAP" id="MF_00023">
    <property type="entry name" value="SmpB"/>
    <property type="match status" value="1"/>
</dbReference>
<dbReference type="GO" id="GO:0003723">
    <property type="term" value="F:RNA binding"/>
    <property type="evidence" value="ECO:0007669"/>
    <property type="project" value="UniProtKB-UniRule"/>
</dbReference>
<dbReference type="NCBIfam" id="TIGR00086">
    <property type="entry name" value="smpB"/>
    <property type="match status" value="1"/>
</dbReference>
<dbReference type="PANTHER" id="PTHR30308">
    <property type="entry name" value="TMRNA-BINDING COMPONENT OF TRANS-TRANSLATION TAGGING COMPLEX"/>
    <property type="match status" value="1"/>
</dbReference>
<dbReference type="PANTHER" id="PTHR30308:SF2">
    <property type="entry name" value="SSRA-BINDING PROTEIN"/>
    <property type="match status" value="1"/>
</dbReference>
<dbReference type="OrthoDB" id="9805462at2"/>
<comment type="subcellular location">
    <subcellularLocation>
        <location evidence="3">Cytoplasm</location>
    </subcellularLocation>
    <text evidence="3">The tmRNA-SmpB complex associates with stalled 70S ribosomes.</text>
</comment>
<dbReference type="NCBIfam" id="NF003843">
    <property type="entry name" value="PRK05422.1"/>
    <property type="match status" value="1"/>
</dbReference>
<organism evidence="4 5">
    <name type="scientific">Polystyrenella longa</name>
    <dbReference type="NCBI Taxonomy" id="2528007"/>
    <lineage>
        <taxon>Bacteria</taxon>
        <taxon>Pseudomonadati</taxon>
        <taxon>Planctomycetota</taxon>
        <taxon>Planctomycetia</taxon>
        <taxon>Planctomycetales</taxon>
        <taxon>Planctomycetaceae</taxon>
        <taxon>Polystyrenella</taxon>
    </lineage>
</organism>
<evidence type="ECO:0000256" key="1">
    <source>
        <dbReference type="ARBA" id="ARBA00022490"/>
    </source>
</evidence>
<dbReference type="EMBL" id="CP036281">
    <property type="protein sequence ID" value="QDU80300.1"/>
    <property type="molecule type" value="Genomic_DNA"/>
</dbReference>
<dbReference type="AlphaFoldDB" id="A0A518CM35"/>
<dbReference type="Gene3D" id="2.40.280.10">
    <property type="match status" value="1"/>
</dbReference>
<dbReference type="KEGG" id="plon:Pla110_20270"/>
<dbReference type="GO" id="GO:0070930">
    <property type="term" value="P:trans-translation-dependent protein tagging"/>
    <property type="evidence" value="ECO:0007669"/>
    <property type="project" value="TreeGrafter"/>
</dbReference>
<dbReference type="InterPro" id="IPR023620">
    <property type="entry name" value="SmpB"/>
</dbReference>
<name>A0A518CM35_9PLAN</name>
<protein>
    <recommendedName>
        <fullName evidence="3">SsrA-binding protein</fullName>
    </recommendedName>
    <alternativeName>
        <fullName evidence="3">Small protein B</fullName>
    </alternativeName>
</protein>
<keyword evidence="1 3" id="KW-0963">Cytoplasm</keyword>
<dbReference type="GO" id="GO:0070929">
    <property type="term" value="P:trans-translation"/>
    <property type="evidence" value="ECO:0007669"/>
    <property type="project" value="UniProtKB-UniRule"/>
</dbReference>
<dbReference type="Proteomes" id="UP000317178">
    <property type="component" value="Chromosome"/>
</dbReference>
<accession>A0A518CM35</accession>
<evidence type="ECO:0000313" key="5">
    <source>
        <dbReference type="Proteomes" id="UP000317178"/>
    </source>
</evidence>
<dbReference type="InterPro" id="IPR000037">
    <property type="entry name" value="SsrA-bd_prot"/>
</dbReference>
<comment type="similarity">
    <text evidence="3">Belongs to the SmpB family.</text>
</comment>